<reference evidence="3" key="1">
    <citation type="submission" date="2019-07" db="EMBL/GenBank/DDBJ databases">
        <title>De Novo Assembly of kiwifruit Actinidia rufa.</title>
        <authorList>
            <person name="Sugita-Konishi S."/>
            <person name="Sato K."/>
            <person name="Mori E."/>
            <person name="Abe Y."/>
            <person name="Kisaki G."/>
            <person name="Hamano K."/>
            <person name="Suezawa K."/>
            <person name="Otani M."/>
            <person name="Fukuda T."/>
            <person name="Manabe T."/>
            <person name="Gomi K."/>
            <person name="Tabuchi M."/>
            <person name="Akimitsu K."/>
            <person name="Kataoka I."/>
        </authorList>
    </citation>
    <scope>NUCLEOTIDE SEQUENCE [LARGE SCALE GENOMIC DNA]</scope>
    <source>
        <strain evidence="3">cv. Fuchu</strain>
    </source>
</reference>
<dbReference type="AlphaFoldDB" id="A0A7J0DV86"/>
<accession>A0A7J0DV86</accession>
<dbReference type="EMBL" id="BJWL01000399">
    <property type="protein sequence ID" value="GFS42448.1"/>
    <property type="molecule type" value="Genomic_DNA"/>
</dbReference>
<protein>
    <submittedName>
        <fullName evidence="2">Uncharacterized protein</fullName>
    </submittedName>
</protein>
<gene>
    <name evidence="2" type="ORF">Acr_00g0079920</name>
</gene>
<dbReference type="Proteomes" id="UP000585474">
    <property type="component" value="Unassembled WGS sequence"/>
</dbReference>
<dbReference type="InterPro" id="IPR043128">
    <property type="entry name" value="Rev_trsase/Diguanyl_cyclase"/>
</dbReference>
<dbReference type="InterPro" id="IPR043502">
    <property type="entry name" value="DNA/RNA_pol_sf"/>
</dbReference>
<dbReference type="Gene3D" id="3.10.10.10">
    <property type="entry name" value="HIV Type 1 Reverse Transcriptase, subunit A, domain 1"/>
    <property type="match status" value="1"/>
</dbReference>
<organism evidence="2 3">
    <name type="scientific">Actinidia rufa</name>
    <dbReference type="NCBI Taxonomy" id="165716"/>
    <lineage>
        <taxon>Eukaryota</taxon>
        <taxon>Viridiplantae</taxon>
        <taxon>Streptophyta</taxon>
        <taxon>Embryophyta</taxon>
        <taxon>Tracheophyta</taxon>
        <taxon>Spermatophyta</taxon>
        <taxon>Magnoliopsida</taxon>
        <taxon>eudicotyledons</taxon>
        <taxon>Gunneridae</taxon>
        <taxon>Pentapetalae</taxon>
        <taxon>asterids</taxon>
        <taxon>Ericales</taxon>
        <taxon>Actinidiaceae</taxon>
        <taxon>Actinidia</taxon>
    </lineage>
</organism>
<proteinExistence type="predicted"/>
<evidence type="ECO:0000313" key="2">
    <source>
        <dbReference type="EMBL" id="GFS42448.1"/>
    </source>
</evidence>
<feature type="region of interest" description="Disordered" evidence="1">
    <location>
        <begin position="76"/>
        <end position="107"/>
    </location>
</feature>
<dbReference type="Gene3D" id="3.30.70.270">
    <property type="match status" value="1"/>
</dbReference>
<name>A0A7J0DV86_9ERIC</name>
<comment type="caution">
    <text evidence="2">The sequence shown here is derived from an EMBL/GenBank/DDBJ whole genome shotgun (WGS) entry which is preliminary data.</text>
</comment>
<feature type="compositionally biased region" description="Basic and acidic residues" evidence="1">
    <location>
        <begin position="86"/>
        <end position="99"/>
    </location>
</feature>
<dbReference type="OrthoDB" id="1928766at2759"/>
<dbReference type="SUPFAM" id="SSF56672">
    <property type="entry name" value="DNA/RNA polymerases"/>
    <property type="match status" value="1"/>
</dbReference>
<evidence type="ECO:0000256" key="1">
    <source>
        <dbReference type="SAM" id="MobiDB-lite"/>
    </source>
</evidence>
<evidence type="ECO:0000313" key="3">
    <source>
        <dbReference type="Proteomes" id="UP000585474"/>
    </source>
</evidence>
<sequence length="447" mass="50754">MIVVRGQIIQLQESDLTRAEAYVELSLLSKLDSPLHQSSVQSRSKTIVVRLEAIVSGELSLLNKLGAITAQELGRGATAGGNPKSNHSDSHETCKETPHAPKTLGRRGGKLLEDAHRAARTPLGKIQADEADRNYCPCQPDRNYCPCQLKAGKKNRPCLLGKAGTRGNISSIVCTAHNEQREAVPKYQTPFFKKSRVLDPPKKFTPPRFTLYDFSLALGNRNPQSPSWFPRASDRVRCSRYPFPSPYNAIVGRDLLHRMKGWLPLYTRSSSSPPTELIEEEQKVLEDVGRDPKAKVVKDLIRYELDEQSSDHFFLTGGNLKERERTKLIQFFKANIEVFEWTPYEVPGIDPNFIKNKLNVFPNARLMKQRGKRSAVEHIDQLVDSTSGHARMSFLDAYRGYHQIAIHDPDQEKIAFITPLRRILLQVDALWFEERWRHISENGHENV</sequence>
<keyword evidence="3" id="KW-1185">Reference proteome</keyword>